<dbReference type="AlphaFoldDB" id="A0A1U7LIQ8"/>
<keyword evidence="2" id="KW-1185">Reference proteome</keyword>
<proteinExistence type="predicted"/>
<name>A0A1U7LIQ8_NEOID</name>
<dbReference type="EMBL" id="LXFE01003083">
    <property type="protein sequence ID" value="OLL22529.1"/>
    <property type="molecule type" value="Genomic_DNA"/>
</dbReference>
<evidence type="ECO:0000313" key="1">
    <source>
        <dbReference type="EMBL" id="OLL22529.1"/>
    </source>
</evidence>
<sequence length="155" mass="16759">MRFQPLAIMVTSAITVSSSPLPTATPSRLSFDINVPVRILSSEGGILTGASIKQVDQKNGLRQLVFSAPDNKIHSPGLDENVYSRGPSLVDDLLSFLSSLTNSLTDILEELTESREDMRSDIERLAQGASSEVLSGRLDEAIAALMYTLSRMGTF</sequence>
<protein>
    <submittedName>
        <fullName evidence="1">Uncharacterized protein</fullName>
    </submittedName>
</protein>
<reference evidence="1 2" key="1">
    <citation type="submission" date="2016-04" db="EMBL/GenBank/DDBJ databases">
        <title>Evolutionary innovation and constraint leading to complex multicellularity in the Ascomycota.</title>
        <authorList>
            <person name="Cisse O."/>
            <person name="Nguyen A."/>
            <person name="Hewitt D.A."/>
            <person name="Jedd G."/>
            <person name="Stajich J.E."/>
        </authorList>
    </citation>
    <scope>NUCLEOTIDE SEQUENCE [LARGE SCALE GENOMIC DNA]</scope>
    <source>
        <strain evidence="1 2">DAH-3</strain>
    </source>
</reference>
<evidence type="ECO:0000313" key="2">
    <source>
        <dbReference type="Proteomes" id="UP000186594"/>
    </source>
</evidence>
<gene>
    <name evidence="1" type="ORF">NEOLI_002589</name>
</gene>
<organism evidence="1 2">
    <name type="scientific">Neolecta irregularis (strain DAH-3)</name>
    <dbReference type="NCBI Taxonomy" id="1198029"/>
    <lineage>
        <taxon>Eukaryota</taxon>
        <taxon>Fungi</taxon>
        <taxon>Dikarya</taxon>
        <taxon>Ascomycota</taxon>
        <taxon>Taphrinomycotina</taxon>
        <taxon>Neolectales</taxon>
        <taxon>Neolectaceae</taxon>
        <taxon>Neolecta</taxon>
    </lineage>
</organism>
<accession>A0A1U7LIQ8</accession>
<comment type="caution">
    <text evidence="1">The sequence shown here is derived from an EMBL/GenBank/DDBJ whole genome shotgun (WGS) entry which is preliminary data.</text>
</comment>
<dbReference type="Proteomes" id="UP000186594">
    <property type="component" value="Unassembled WGS sequence"/>
</dbReference>